<protein>
    <submittedName>
        <fullName evidence="2">TLDc domain-containing protein</fullName>
    </submittedName>
</protein>
<reference evidence="2" key="1">
    <citation type="submission" date="2022-11" db="UniProtKB">
        <authorList>
            <consortium name="WormBaseParasite"/>
        </authorList>
    </citation>
    <scope>IDENTIFICATION</scope>
</reference>
<evidence type="ECO:0000313" key="1">
    <source>
        <dbReference type="Proteomes" id="UP000887579"/>
    </source>
</evidence>
<accession>A0AC34G581</accession>
<organism evidence="1 2">
    <name type="scientific">Panagrolaimus sp. ES5</name>
    <dbReference type="NCBI Taxonomy" id="591445"/>
    <lineage>
        <taxon>Eukaryota</taxon>
        <taxon>Metazoa</taxon>
        <taxon>Ecdysozoa</taxon>
        <taxon>Nematoda</taxon>
        <taxon>Chromadorea</taxon>
        <taxon>Rhabditida</taxon>
        <taxon>Tylenchina</taxon>
        <taxon>Panagrolaimomorpha</taxon>
        <taxon>Panagrolaimoidea</taxon>
        <taxon>Panagrolaimidae</taxon>
        <taxon>Panagrolaimus</taxon>
    </lineage>
</organism>
<dbReference type="Proteomes" id="UP000887579">
    <property type="component" value="Unplaced"/>
</dbReference>
<name>A0AC34G581_9BILA</name>
<evidence type="ECO:0000313" key="2">
    <source>
        <dbReference type="WBParaSite" id="ES5_v2.g24867.t1"/>
    </source>
</evidence>
<proteinExistence type="predicted"/>
<sequence length="217" mass="24292">MKKYEDFKRKKLEEAFAIIFSTSSKTENSRRCAFAYDSKIAITFRHGVYHKSFYVGKILNIYNVNTEEQVKVGVLLINEQADIIVLLRLFGEFSVYPQSVTHSSNIGDKYWSIGVHGSGLYCKQGHVQEFSKKYIIGSSQGRYGDSGSAILSELSLSLMGMVRALTDFDRRQIDPDTCIVKSAATHECLTVILPASVIANTIPTVQEGDDEDIEQVD</sequence>
<dbReference type="WBParaSite" id="ES5_v2.g24867.t1">
    <property type="protein sequence ID" value="ES5_v2.g24867.t1"/>
    <property type="gene ID" value="ES5_v2.g24867"/>
</dbReference>